<keyword evidence="2" id="KW-1185">Reference proteome</keyword>
<name>A0ABU4GCQ4_9BACL</name>
<dbReference type="Proteomes" id="UP001282284">
    <property type="component" value="Unassembled WGS sequence"/>
</dbReference>
<dbReference type="EMBL" id="JAUBDI010000013">
    <property type="protein sequence ID" value="MDW0114152.1"/>
    <property type="molecule type" value="Genomic_DNA"/>
</dbReference>
<evidence type="ECO:0000313" key="1">
    <source>
        <dbReference type="EMBL" id="MDW0114152.1"/>
    </source>
</evidence>
<reference evidence="1 2" key="1">
    <citation type="submission" date="2023-06" db="EMBL/GenBank/DDBJ databases">
        <title>Sporosarcina sp. nov., isolated from Korean traditional fermented seafood 'Jeotgal'.</title>
        <authorList>
            <person name="Yang A.I."/>
            <person name="Shin N.-R."/>
        </authorList>
    </citation>
    <scope>NUCLEOTIDE SEQUENCE [LARGE SCALE GENOMIC DNA]</scope>
    <source>
        <strain evidence="1 2">KCTC13119</strain>
    </source>
</reference>
<protein>
    <submittedName>
        <fullName evidence="1">UPF0175 family protein</fullName>
    </submittedName>
</protein>
<gene>
    <name evidence="1" type="ORF">QT711_13225</name>
</gene>
<sequence length="96" mass="10804">MAMEYFQVNLPKTFLPFINHASGDSLDAKVKLSLAIGMFIEKQVTLARAAELAEQPLADFIELLKSKSIPWMEYTDEHLEDDLQSILTTSKQTASE</sequence>
<dbReference type="RefSeq" id="WP_317944980.1">
    <property type="nucleotide sequence ID" value="NZ_JAUBDI010000013.1"/>
</dbReference>
<dbReference type="InterPro" id="IPR005368">
    <property type="entry name" value="UPF0175"/>
</dbReference>
<accession>A0ABU4GCQ4</accession>
<comment type="caution">
    <text evidence="1">The sequence shown here is derived from an EMBL/GenBank/DDBJ whole genome shotgun (WGS) entry which is preliminary data.</text>
</comment>
<organism evidence="1 2">
    <name type="scientific">Sporosarcina saromensis</name>
    <dbReference type="NCBI Taxonomy" id="359365"/>
    <lineage>
        <taxon>Bacteria</taxon>
        <taxon>Bacillati</taxon>
        <taxon>Bacillota</taxon>
        <taxon>Bacilli</taxon>
        <taxon>Bacillales</taxon>
        <taxon>Caryophanaceae</taxon>
        <taxon>Sporosarcina</taxon>
    </lineage>
</organism>
<proteinExistence type="predicted"/>
<evidence type="ECO:0000313" key="2">
    <source>
        <dbReference type="Proteomes" id="UP001282284"/>
    </source>
</evidence>
<dbReference type="Pfam" id="PF03683">
    <property type="entry name" value="UPF0175"/>
    <property type="match status" value="1"/>
</dbReference>